<dbReference type="AlphaFoldDB" id="A0AAU7UDJ5"/>
<dbReference type="Pfam" id="PF14907">
    <property type="entry name" value="NTP_transf_5"/>
    <property type="match status" value="1"/>
</dbReference>
<feature type="domain" description="Microcin J25-processing protein McjB C-terminal" evidence="1">
    <location>
        <begin position="317"/>
        <end position="425"/>
    </location>
</feature>
<sequence>MTSRLAALLLQDIPDVQPEDIPHLQKSSVVGELCARLPADHPMQVPLRAARLGLSVRNERIRQAMRPLLEAWHRQGIRSILLKGFAFAEFEYPQANRRFFGDVDVLLHEKDLRTAIEAARSIGWTTDFLATHPQLWSHEMAHLFSPGGKVRLDVHRALTILQPRKQRQQLTSALWAASREVDWNGIPVGLLDPRDMALHLALSRAWSGDRGFVKPADYVDLRQLILRHQLTPDQIEARAQKLGLTSTWQAYQSVCNPWLSSLHLGDAQAARRLRQAAERDGRQREWQRVVTTRLRRLPPIARALLQVIPDVVIVSLLLRRRQPPQRLLKHWTLSTSRQGVTDMHRYELIRGVFWLTRLLYPRSKGDCVPKAMATHRALVRRGYPAVFVSGVRRMASGQIEGHAWVEGPDGPLDDYERGQQRLRYEVLFEHRTEPMAR</sequence>
<accession>A0AAU7UDJ5</accession>
<reference evidence="2" key="1">
    <citation type="submission" date="2024-06" db="EMBL/GenBank/DDBJ databases">
        <title>Draft Genome Sequence of Deinococcus sonorensis Type Strain KR-87, a Biofilm Producing Representative of the Genus Deinococcus.</title>
        <authorList>
            <person name="Boren L.S."/>
            <person name="Grosso R.A."/>
            <person name="Hugenberg-Cox A.N."/>
            <person name="Hill J.T.E."/>
            <person name="Albert C.M."/>
            <person name="Tuohy J.M."/>
        </authorList>
    </citation>
    <scope>NUCLEOTIDE SEQUENCE</scope>
    <source>
        <strain evidence="2">KR-87</strain>
    </source>
</reference>
<dbReference type="InterPro" id="IPR032708">
    <property type="entry name" value="McjB_C"/>
</dbReference>
<dbReference type="KEGG" id="dsc:ABOD76_07455"/>
<dbReference type="Pfam" id="PF13471">
    <property type="entry name" value="Transglut_core3"/>
    <property type="match status" value="1"/>
</dbReference>
<dbReference type="NCBIfam" id="NF033537">
    <property type="entry name" value="lasso_biosyn_B2"/>
    <property type="match status" value="1"/>
</dbReference>
<name>A0AAU7UDJ5_9DEIO</name>
<dbReference type="InterPro" id="IPR053521">
    <property type="entry name" value="McjB-like"/>
</dbReference>
<dbReference type="RefSeq" id="WP_350244181.1">
    <property type="nucleotide sequence ID" value="NZ_CP158299.1"/>
</dbReference>
<protein>
    <submittedName>
        <fullName evidence="2">Lasso peptide biosynthesis B2 protein</fullName>
    </submittedName>
</protein>
<evidence type="ECO:0000259" key="1">
    <source>
        <dbReference type="Pfam" id="PF13471"/>
    </source>
</evidence>
<dbReference type="InterPro" id="IPR039498">
    <property type="entry name" value="NTP_transf_5"/>
</dbReference>
<proteinExistence type="predicted"/>
<dbReference type="EMBL" id="CP158299">
    <property type="protein sequence ID" value="XBV86129.1"/>
    <property type="molecule type" value="Genomic_DNA"/>
</dbReference>
<organism evidence="2">
    <name type="scientific">Deinococcus sonorensis KR-87</name>
    <dbReference type="NCBI Taxonomy" id="694439"/>
    <lineage>
        <taxon>Bacteria</taxon>
        <taxon>Thermotogati</taxon>
        <taxon>Deinococcota</taxon>
        <taxon>Deinococci</taxon>
        <taxon>Deinococcales</taxon>
        <taxon>Deinococcaceae</taxon>
        <taxon>Deinococcus</taxon>
    </lineage>
</organism>
<evidence type="ECO:0000313" key="2">
    <source>
        <dbReference type="EMBL" id="XBV86129.1"/>
    </source>
</evidence>
<gene>
    <name evidence="2" type="ORF">ABOD76_07455</name>
</gene>